<accession>A0A2U1M249</accession>
<name>A0A2U1M249_ARTAN</name>
<reference evidence="4 5" key="1">
    <citation type="journal article" date="2018" name="Mol. Plant">
        <title>The genome of Artemisia annua provides insight into the evolution of Asteraceae family and artemisinin biosynthesis.</title>
        <authorList>
            <person name="Shen Q."/>
            <person name="Zhang L."/>
            <person name="Liao Z."/>
            <person name="Wang S."/>
            <person name="Yan T."/>
            <person name="Shi P."/>
            <person name="Liu M."/>
            <person name="Fu X."/>
            <person name="Pan Q."/>
            <person name="Wang Y."/>
            <person name="Lv Z."/>
            <person name="Lu X."/>
            <person name="Zhang F."/>
            <person name="Jiang W."/>
            <person name="Ma Y."/>
            <person name="Chen M."/>
            <person name="Hao X."/>
            <person name="Li L."/>
            <person name="Tang Y."/>
            <person name="Lv G."/>
            <person name="Zhou Y."/>
            <person name="Sun X."/>
            <person name="Brodelius P.E."/>
            <person name="Rose J.K.C."/>
            <person name="Tang K."/>
        </authorList>
    </citation>
    <scope>NUCLEOTIDE SEQUENCE [LARGE SCALE GENOMIC DNA]</scope>
    <source>
        <strain evidence="5">cv. Huhao1</strain>
        <tissue evidence="4">Leaf</tissue>
    </source>
</reference>
<dbReference type="GO" id="GO:0016020">
    <property type="term" value="C:membrane"/>
    <property type="evidence" value="ECO:0007669"/>
    <property type="project" value="UniProtKB-SubCell"/>
</dbReference>
<dbReference type="EMBL" id="PKPP01006787">
    <property type="protein sequence ID" value="PWA55323.1"/>
    <property type="molecule type" value="Genomic_DNA"/>
</dbReference>
<sequence>MASCFLTRPVMIKSKLSPDQHITGISYGFAGMPPASPTNIAACYRNDLLTTYQGVPVILLSSTTLGSAQKYAKTGCKDTCGNVRIPFPFGIGANCSVNEWYNIDCKSSTPYLSSLHQLEVLGVGLENRTVTVKMQKFSNCSQKTKSVDLGSSPFLYSISHNTFVYEGYCGNAVMMDNNGSVLTGCSTTCINDTTTTGIIDTSNCFGINCCQTKIPQYLKSYSMKLTRLERQMSGDGACGSAYLLDKESDPEGSHLLSQSTRDGTSYIPTSLQWILSYHDHEQVSCSGRWISDVMDLGNGTLITSGICYTYGLSTMEGNPYLIDGYGT</sequence>
<keyword evidence="4" id="KW-0808">Transferase</keyword>
<evidence type="ECO:0000256" key="1">
    <source>
        <dbReference type="ARBA" id="ARBA00004167"/>
    </source>
</evidence>
<evidence type="ECO:0000256" key="2">
    <source>
        <dbReference type="ARBA" id="ARBA00022729"/>
    </source>
</evidence>
<keyword evidence="5" id="KW-1185">Reference proteome</keyword>
<evidence type="ECO:0000259" key="3">
    <source>
        <dbReference type="Pfam" id="PF13947"/>
    </source>
</evidence>
<comment type="subcellular location">
    <subcellularLocation>
        <location evidence="1">Membrane</location>
        <topology evidence="1">Single-pass membrane protein</topology>
    </subcellularLocation>
</comment>
<evidence type="ECO:0000313" key="5">
    <source>
        <dbReference type="Proteomes" id="UP000245207"/>
    </source>
</evidence>
<feature type="domain" description="Wall-associated receptor kinase galacturonan-binding" evidence="3">
    <location>
        <begin position="76"/>
        <end position="133"/>
    </location>
</feature>
<comment type="caution">
    <text evidence="4">The sequence shown here is derived from an EMBL/GenBank/DDBJ whole genome shotgun (WGS) entry which is preliminary data.</text>
</comment>
<dbReference type="PANTHER" id="PTHR33491">
    <property type="entry name" value="OSJNBA0016N04.9 PROTEIN"/>
    <property type="match status" value="1"/>
</dbReference>
<dbReference type="Pfam" id="PF13947">
    <property type="entry name" value="GUB_WAK_bind"/>
    <property type="match status" value="1"/>
</dbReference>
<keyword evidence="4" id="KW-0418">Kinase</keyword>
<dbReference type="AlphaFoldDB" id="A0A2U1M249"/>
<dbReference type="Proteomes" id="UP000245207">
    <property type="component" value="Unassembled WGS sequence"/>
</dbReference>
<evidence type="ECO:0000313" key="4">
    <source>
        <dbReference type="EMBL" id="PWA55323.1"/>
    </source>
</evidence>
<gene>
    <name evidence="4" type="ORF">CTI12_AA401620</name>
</gene>
<dbReference type="GO" id="GO:0016301">
    <property type="term" value="F:kinase activity"/>
    <property type="evidence" value="ECO:0007669"/>
    <property type="project" value="UniProtKB-KW"/>
</dbReference>
<keyword evidence="4" id="KW-0675">Receptor</keyword>
<protein>
    <submittedName>
        <fullName evidence="4">Wall-associated receptor kinase</fullName>
    </submittedName>
</protein>
<dbReference type="OrthoDB" id="4062651at2759"/>
<keyword evidence="2" id="KW-0732">Signal</keyword>
<dbReference type="InterPro" id="IPR025287">
    <property type="entry name" value="WAK_GUB"/>
</dbReference>
<dbReference type="STRING" id="35608.A0A2U1M249"/>
<organism evidence="4 5">
    <name type="scientific">Artemisia annua</name>
    <name type="common">Sweet wormwood</name>
    <dbReference type="NCBI Taxonomy" id="35608"/>
    <lineage>
        <taxon>Eukaryota</taxon>
        <taxon>Viridiplantae</taxon>
        <taxon>Streptophyta</taxon>
        <taxon>Embryophyta</taxon>
        <taxon>Tracheophyta</taxon>
        <taxon>Spermatophyta</taxon>
        <taxon>Magnoliopsida</taxon>
        <taxon>eudicotyledons</taxon>
        <taxon>Gunneridae</taxon>
        <taxon>Pentapetalae</taxon>
        <taxon>asterids</taxon>
        <taxon>campanulids</taxon>
        <taxon>Asterales</taxon>
        <taxon>Asteraceae</taxon>
        <taxon>Asteroideae</taxon>
        <taxon>Anthemideae</taxon>
        <taxon>Artemisiinae</taxon>
        <taxon>Artemisia</taxon>
    </lineage>
</organism>
<proteinExistence type="predicted"/>
<dbReference type="GO" id="GO:0030247">
    <property type="term" value="F:polysaccharide binding"/>
    <property type="evidence" value="ECO:0007669"/>
    <property type="project" value="InterPro"/>
</dbReference>